<feature type="signal peptide" evidence="1">
    <location>
        <begin position="1"/>
        <end position="20"/>
    </location>
</feature>
<dbReference type="EMBL" id="JAKKOR010000009">
    <property type="protein sequence ID" value="MCF8589442.1"/>
    <property type="molecule type" value="Genomic_DNA"/>
</dbReference>
<dbReference type="InterPro" id="IPR038468">
    <property type="entry name" value="MmpS_C"/>
</dbReference>
<feature type="chain" id="PRO_5045566199" description="MmpS family membrane protein" evidence="1">
    <location>
        <begin position="21"/>
        <end position="134"/>
    </location>
</feature>
<dbReference type="RefSeq" id="WP_236998659.1">
    <property type="nucleotide sequence ID" value="NZ_JAKKOR010000009.1"/>
</dbReference>
<keyword evidence="3" id="KW-1185">Reference proteome</keyword>
<dbReference type="Proteomes" id="UP001200110">
    <property type="component" value="Unassembled WGS sequence"/>
</dbReference>
<accession>A0ABS9IV53</accession>
<dbReference type="Gene3D" id="2.60.40.2880">
    <property type="entry name" value="MmpS1-5, C-terminal soluble domain"/>
    <property type="match status" value="1"/>
</dbReference>
<sequence>MNLFTRPVIRVCIAVTAATAALVPAAALASASPSDPTVGDTVRYVFYSDYQSNESLTYFDADNEIQTMENPTLPSDASEKGWYYGSLTLTSRSTYQLAGSSIQTSGYRAACRVYVNDTLVASDSASGRYAVAIC</sequence>
<gene>
    <name evidence="2" type="ORF">L5G33_13340</name>
</gene>
<organism evidence="2 3">
    <name type="scientific">Gordonia liuliyuniae</name>
    <dbReference type="NCBI Taxonomy" id="2911517"/>
    <lineage>
        <taxon>Bacteria</taxon>
        <taxon>Bacillati</taxon>
        <taxon>Actinomycetota</taxon>
        <taxon>Actinomycetes</taxon>
        <taxon>Mycobacteriales</taxon>
        <taxon>Gordoniaceae</taxon>
        <taxon>Gordonia</taxon>
    </lineage>
</organism>
<evidence type="ECO:0000256" key="1">
    <source>
        <dbReference type="SAM" id="SignalP"/>
    </source>
</evidence>
<comment type="caution">
    <text evidence="2">The sequence shown here is derived from an EMBL/GenBank/DDBJ whole genome shotgun (WGS) entry which is preliminary data.</text>
</comment>
<evidence type="ECO:0000313" key="2">
    <source>
        <dbReference type="EMBL" id="MCF8589442.1"/>
    </source>
</evidence>
<evidence type="ECO:0008006" key="4">
    <source>
        <dbReference type="Google" id="ProtNLM"/>
    </source>
</evidence>
<reference evidence="2 3" key="1">
    <citation type="submission" date="2022-01" db="EMBL/GenBank/DDBJ databases">
        <authorList>
            <person name="Huang Y."/>
        </authorList>
    </citation>
    <scope>NUCLEOTIDE SEQUENCE [LARGE SCALE GENOMIC DNA]</scope>
    <source>
        <strain evidence="2 3">HY366</strain>
    </source>
</reference>
<protein>
    <recommendedName>
        <fullName evidence="4">MmpS family membrane protein</fullName>
    </recommendedName>
</protein>
<evidence type="ECO:0000313" key="3">
    <source>
        <dbReference type="Proteomes" id="UP001200110"/>
    </source>
</evidence>
<keyword evidence="1" id="KW-0732">Signal</keyword>
<proteinExistence type="predicted"/>
<name>A0ABS9IV53_9ACTN</name>